<evidence type="ECO:0008006" key="4">
    <source>
        <dbReference type="Google" id="ProtNLM"/>
    </source>
</evidence>
<dbReference type="Proteomes" id="UP000249616">
    <property type="component" value="Plasmid unnamed1"/>
</dbReference>
<keyword evidence="3" id="KW-1185">Reference proteome</keyword>
<proteinExistence type="predicted"/>
<protein>
    <recommendedName>
        <fullName evidence="4">Peptidoglycan-binding protein</fullName>
    </recommendedName>
</protein>
<gene>
    <name evidence="2" type="ORF">DN051_44095</name>
</gene>
<accession>A0A2Z4JEM4</accession>
<reference evidence="3" key="1">
    <citation type="submission" date="2018-06" db="EMBL/GenBank/DDBJ databases">
        <authorList>
            <person name="Li K."/>
        </authorList>
    </citation>
    <scope>NUCLEOTIDE SEQUENCE [LARGE SCALE GENOMIC DNA]</scope>
    <source>
        <strain evidence="3">ZFG47</strain>
        <plasmid evidence="3">unnamed1</plasmid>
    </source>
</reference>
<name>A0A2Z4JEM4_9ACTN</name>
<sequence length="365" mass="37746">MFMSVLVLGGVVGGVYGTAALSEHGEAQNPKAASVPSAETISVKRMDLSNDETVPGALGFGPPTSVKSAGKGTVTRLPETGSEASRGKPLYWVDDRPVMVFYGDTPLFRKLDEPGTVGRDVTVLAENLRALGYDIDRPVPGEERRAPKTAKGATVGTELTSSLLAALERWQRDTGQKQTGTLDVGQIVVLPGTARVNSLTAQLGDPVPGEVLTVTSARRSVGIKVPAQSASSIHQGDKVSITLPDTRIVPGTVVLVATEVQGGGSDEGTEGIDTTPTLQITVEPDEGDAVAHLDAASVQVSFATQKRKDVLAVPVGALLALREGGYAVQLPDGRLVGVETGLIARGLVEVSGSGIKEGDRVVTAS</sequence>
<dbReference type="EMBL" id="CP030074">
    <property type="protein sequence ID" value="AWW43516.1"/>
    <property type="molecule type" value="Genomic_DNA"/>
</dbReference>
<feature type="region of interest" description="Disordered" evidence="1">
    <location>
        <begin position="54"/>
        <end position="84"/>
    </location>
</feature>
<dbReference type="AlphaFoldDB" id="A0A2Z4JEM4"/>
<dbReference type="KEGG" id="scad:DN051_44095"/>
<evidence type="ECO:0000313" key="2">
    <source>
        <dbReference type="EMBL" id="AWW43516.1"/>
    </source>
</evidence>
<evidence type="ECO:0000256" key="1">
    <source>
        <dbReference type="SAM" id="MobiDB-lite"/>
    </source>
</evidence>
<evidence type="ECO:0000313" key="3">
    <source>
        <dbReference type="Proteomes" id="UP000249616"/>
    </source>
</evidence>
<dbReference type="Gene3D" id="2.40.420.20">
    <property type="match status" value="1"/>
</dbReference>
<keyword evidence="2" id="KW-0614">Plasmid</keyword>
<organism evidence="2 3">
    <name type="scientific">Streptomyces cadmiisoli</name>
    <dbReference type="NCBI Taxonomy" id="2184053"/>
    <lineage>
        <taxon>Bacteria</taxon>
        <taxon>Bacillati</taxon>
        <taxon>Actinomycetota</taxon>
        <taxon>Actinomycetes</taxon>
        <taxon>Kitasatosporales</taxon>
        <taxon>Streptomycetaceae</taxon>
        <taxon>Streptomyces</taxon>
        <taxon>Streptomyces aurantiacus group</taxon>
    </lineage>
</organism>
<geneLocation type="plasmid" evidence="2 3">
    <name>unnamed1</name>
</geneLocation>